<evidence type="ECO:0000256" key="1">
    <source>
        <dbReference type="SAM" id="Phobius"/>
    </source>
</evidence>
<organism evidence="2 3">
    <name type="scientific">Aquirufa aurantiipilula</name>
    <dbReference type="NCBI Taxonomy" id="2696561"/>
    <lineage>
        <taxon>Bacteria</taxon>
        <taxon>Pseudomonadati</taxon>
        <taxon>Bacteroidota</taxon>
        <taxon>Cytophagia</taxon>
        <taxon>Cytophagales</taxon>
        <taxon>Flectobacillaceae</taxon>
        <taxon>Aquirufa</taxon>
    </lineage>
</organism>
<feature type="transmembrane region" description="Helical" evidence="1">
    <location>
        <begin position="7"/>
        <end position="27"/>
    </location>
</feature>
<dbReference type="RefSeq" id="WP_276344804.1">
    <property type="nucleotide sequence ID" value="NZ_JARJOW010000008.1"/>
</dbReference>
<evidence type="ECO:0000313" key="2">
    <source>
        <dbReference type="EMBL" id="MDF5691586.1"/>
    </source>
</evidence>
<reference evidence="2 3" key="1">
    <citation type="submission" date="2023-03" db="EMBL/GenBank/DDBJ databases">
        <title>Genome sequencing of Aquirufa.</title>
        <authorList>
            <person name="Pitt A."/>
            <person name="Hahn M.W."/>
        </authorList>
    </citation>
    <scope>NUCLEOTIDE SEQUENCE [LARGE SCALE GENOMIC DNA]</scope>
    <source>
        <strain evidence="2 3">WAEICH-18A</strain>
    </source>
</reference>
<proteinExistence type="predicted"/>
<protein>
    <recommendedName>
        <fullName evidence="4">Yip1 domain-containing protein</fullName>
    </recommendedName>
</protein>
<name>A0ABT6BN39_9BACT</name>
<evidence type="ECO:0008006" key="4">
    <source>
        <dbReference type="Google" id="ProtNLM"/>
    </source>
</evidence>
<dbReference type="EMBL" id="JARJOW010000008">
    <property type="protein sequence ID" value="MDF5691586.1"/>
    <property type="molecule type" value="Genomic_DNA"/>
</dbReference>
<feature type="transmembrane region" description="Helical" evidence="1">
    <location>
        <begin position="149"/>
        <end position="173"/>
    </location>
</feature>
<feature type="transmembrane region" description="Helical" evidence="1">
    <location>
        <begin position="65"/>
        <end position="87"/>
    </location>
</feature>
<feature type="transmembrane region" description="Helical" evidence="1">
    <location>
        <begin position="185"/>
        <end position="208"/>
    </location>
</feature>
<keyword evidence="3" id="KW-1185">Reference proteome</keyword>
<keyword evidence="1" id="KW-0472">Membrane</keyword>
<accession>A0ABT6BN39</accession>
<keyword evidence="1" id="KW-1133">Transmembrane helix</keyword>
<sequence>MIKTSYIFIALIILNYLIYWLTNYFILSDEVYLSYFSNRYSGKVSNEIVERITNIRAYVDLLHPILLTFKIILIFIILQFGLILTSLKIKNSILFRIVIISEFIFSIAPILTLFWFTVIQIEFEYNDLINFPPNSLLVFNKVNELEYGVIYFLQSINLSELLYVITLSYLLGVGTNSGFKIGFKIVSLSYIPAFFLWLILVTLLFLSLS</sequence>
<comment type="caution">
    <text evidence="2">The sequence shown here is derived from an EMBL/GenBank/DDBJ whole genome shotgun (WGS) entry which is preliminary data.</text>
</comment>
<dbReference type="Proteomes" id="UP001321344">
    <property type="component" value="Unassembled WGS sequence"/>
</dbReference>
<evidence type="ECO:0000313" key="3">
    <source>
        <dbReference type="Proteomes" id="UP001321344"/>
    </source>
</evidence>
<feature type="transmembrane region" description="Helical" evidence="1">
    <location>
        <begin position="94"/>
        <end position="116"/>
    </location>
</feature>
<gene>
    <name evidence="2" type="ORF">PQG43_11995</name>
</gene>
<keyword evidence="1" id="KW-0812">Transmembrane</keyword>